<evidence type="ECO:0000313" key="3">
    <source>
        <dbReference type="Proteomes" id="UP000595140"/>
    </source>
</evidence>
<evidence type="ECO:0000256" key="1">
    <source>
        <dbReference type="SAM" id="MobiDB-lite"/>
    </source>
</evidence>
<name>A0A484MCL2_9ASTE</name>
<keyword evidence="3" id="KW-1185">Reference proteome</keyword>
<organism evidence="2 3">
    <name type="scientific">Cuscuta campestris</name>
    <dbReference type="NCBI Taxonomy" id="132261"/>
    <lineage>
        <taxon>Eukaryota</taxon>
        <taxon>Viridiplantae</taxon>
        <taxon>Streptophyta</taxon>
        <taxon>Embryophyta</taxon>
        <taxon>Tracheophyta</taxon>
        <taxon>Spermatophyta</taxon>
        <taxon>Magnoliopsida</taxon>
        <taxon>eudicotyledons</taxon>
        <taxon>Gunneridae</taxon>
        <taxon>Pentapetalae</taxon>
        <taxon>asterids</taxon>
        <taxon>lamiids</taxon>
        <taxon>Solanales</taxon>
        <taxon>Convolvulaceae</taxon>
        <taxon>Cuscuteae</taxon>
        <taxon>Cuscuta</taxon>
        <taxon>Cuscuta subgen. Grammica</taxon>
        <taxon>Cuscuta sect. Cleistogrammica</taxon>
    </lineage>
</organism>
<reference evidence="2 3" key="1">
    <citation type="submission" date="2018-04" db="EMBL/GenBank/DDBJ databases">
        <authorList>
            <person name="Vogel A."/>
        </authorList>
    </citation>
    <scope>NUCLEOTIDE SEQUENCE [LARGE SCALE GENOMIC DNA]</scope>
</reference>
<proteinExistence type="predicted"/>
<sequence length="369" mass="41499">MNGISFSDLEGNIFAKWEGIVQEMAGFLLGASCGYFMGNKVRFDWCNGQGFLAKGEGKGEGNDVILDLWVWDIVREIWAGMNGTQAPSGILLSVSSCPLQRREQFVLVTLLLVQNLQIRAIPQYTFDERLCWEEMGFHPQLNDSGRPMVSGMQPPQRLLQYICSYIMRGQAGNHPQMSKDDSMLIYAILKPVKVNWGKYIMSYMHHFRARARALPCPILLTFLLKKKGFVFTNEDMTPETPFWRIKRETVMRAMHDTNDENRASSGPSERQYASSSGKVTLPMLFESLQDIRRQQAIHGYNLNKLLVKHGEQWESPSMDMLQPYMGHGSSSSTSHAAGNDDDDDDDADDDGDDDAGDATTLVDAAMDAE</sequence>
<protein>
    <submittedName>
        <fullName evidence="2">Uncharacterized protein</fullName>
    </submittedName>
</protein>
<feature type="compositionally biased region" description="Low complexity" evidence="1">
    <location>
        <begin position="326"/>
        <end position="337"/>
    </location>
</feature>
<evidence type="ECO:0000313" key="2">
    <source>
        <dbReference type="EMBL" id="VFQ85676.1"/>
    </source>
</evidence>
<accession>A0A484MCL2</accession>
<dbReference type="EMBL" id="OOIL02002985">
    <property type="protein sequence ID" value="VFQ85676.1"/>
    <property type="molecule type" value="Genomic_DNA"/>
</dbReference>
<gene>
    <name evidence="2" type="ORF">CCAM_LOCUS27452</name>
</gene>
<dbReference type="Proteomes" id="UP000595140">
    <property type="component" value="Unassembled WGS sequence"/>
</dbReference>
<feature type="region of interest" description="Disordered" evidence="1">
    <location>
        <begin position="317"/>
        <end position="369"/>
    </location>
</feature>
<dbReference type="AlphaFoldDB" id="A0A484MCL2"/>
<feature type="compositionally biased region" description="Acidic residues" evidence="1">
    <location>
        <begin position="339"/>
        <end position="356"/>
    </location>
</feature>